<gene>
    <name evidence="1" type="ORF">RND81_02G046500</name>
</gene>
<evidence type="ECO:0000313" key="1">
    <source>
        <dbReference type="EMBL" id="KAK9748265.1"/>
    </source>
</evidence>
<reference evidence="1" key="1">
    <citation type="submission" date="2024-03" db="EMBL/GenBank/DDBJ databases">
        <title>WGS assembly of Saponaria officinalis var. Norfolk2.</title>
        <authorList>
            <person name="Jenkins J."/>
            <person name="Shu S."/>
            <person name="Grimwood J."/>
            <person name="Barry K."/>
            <person name="Goodstein D."/>
            <person name="Schmutz J."/>
            <person name="Leebens-Mack J."/>
            <person name="Osbourn A."/>
        </authorList>
    </citation>
    <scope>NUCLEOTIDE SEQUENCE [LARGE SCALE GENOMIC DNA]</scope>
    <source>
        <strain evidence="1">JIC</strain>
    </source>
</reference>
<keyword evidence="2" id="KW-1185">Reference proteome</keyword>
<name>A0AAW1MKK2_SAPOF</name>
<dbReference type="EMBL" id="JBDFQZ010000002">
    <property type="protein sequence ID" value="KAK9748265.1"/>
    <property type="molecule type" value="Genomic_DNA"/>
</dbReference>
<comment type="caution">
    <text evidence="1">The sequence shown here is derived from an EMBL/GenBank/DDBJ whole genome shotgun (WGS) entry which is preliminary data.</text>
</comment>
<sequence length="128" mass="14877">MGATNFSGQETSSTIWSTVFSDLPCGFTWLHNCDTTKVECCQGEQEKAMKHLRRVIPNANNLDCVIRCFFFSEMEVYLVYAISCLDSFVPKLYTVQLIRKLVSKVFISFRVPIINNAWRYCRHYIIQT</sequence>
<evidence type="ECO:0000313" key="2">
    <source>
        <dbReference type="Proteomes" id="UP001443914"/>
    </source>
</evidence>
<protein>
    <submittedName>
        <fullName evidence="1">Uncharacterized protein</fullName>
    </submittedName>
</protein>
<dbReference type="AlphaFoldDB" id="A0AAW1MKK2"/>
<dbReference type="Proteomes" id="UP001443914">
    <property type="component" value="Unassembled WGS sequence"/>
</dbReference>
<proteinExistence type="predicted"/>
<accession>A0AAW1MKK2</accession>
<organism evidence="1 2">
    <name type="scientific">Saponaria officinalis</name>
    <name type="common">Common soapwort</name>
    <name type="synonym">Lychnis saponaria</name>
    <dbReference type="NCBI Taxonomy" id="3572"/>
    <lineage>
        <taxon>Eukaryota</taxon>
        <taxon>Viridiplantae</taxon>
        <taxon>Streptophyta</taxon>
        <taxon>Embryophyta</taxon>
        <taxon>Tracheophyta</taxon>
        <taxon>Spermatophyta</taxon>
        <taxon>Magnoliopsida</taxon>
        <taxon>eudicotyledons</taxon>
        <taxon>Gunneridae</taxon>
        <taxon>Pentapetalae</taxon>
        <taxon>Caryophyllales</taxon>
        <taxon>Caryophyllaceae</taxon>
        <taxon>Caryophylleae</taxon>
        <taxon>Saponaria</taxon>
    </lineage>
</organism>